<proteinExistence type="predicted"/>
<name>A0A5B7IM11_PORTR</name>
<dbReference type="EMBL" id="VSRR010060407">
    <property type="protein sequence ID" value="MPC82666.1"/>
    <property type="molecule type" value="Genomic_DNA"/>
</dbReference>
<reference evidence="1 2" key="1">
    <citation type="submission" date="2019-05" db="EMBL/GenBank/DDBJ databases">
        <title>Another draft genome of Portunus trituberculatus and its Hox gene families provides insights of decapod evolution.</title>
        <authorList>
            <person name="Jeong J.-H."/>
            <person name="Song I."/>
            <person name="Kim S."/>
            <person name="Choi T."/>
            <person name="Kim D."/>
            <person name="Ryu S."/>
            <person name="Kim W."/>
        </authorList>
    </citation>
    <scope>NUCLEOTIDE SEQUENCE [LARGE SCALE GENOMIC DNA]</scope>
    <source>
        <tissue evidence="1">Muscle</tissue>
    </source>
</reference>
<comment type="caution">
    <text evidence="1">The sequence shown here is derived from an EMBL/GenBank/DDBJ whole genome shotgun (WGS) entry which is preliminary data.</text>
</comment>
<keyword evidence="2" id="KW-1185">Reference proteome</keyword>
<protein>
    <submittedName>
        <fullName evidence="1">Uncharacterized protein</fullName>
    </submittedName>
</protein>
<dbReference type="AlphaFoldDB" id="A0A5B7IM11"/>
<organism evidence="1 2">
    <name type="scientific">Portunus trituberculatus</name>
    <name type="common">Swimming crab</name>
    <name type="synonym">Neptunus trituberculatus</name>
    <dbReference type="NCBI Taxonomy" id="210409"/>
    <lineage>
        <taxon>Eukaryota</taxon>
        <taxon>Metazoa</taxon>
        <taxon>Ecdysozoa</taxon>
        <taxon>Arthropoda</taxon>
        <taxon>Crustacea</taxon>
        <taxon>Multicrustacea</taxon>
        <taxon>Malacostraca</taxon>
        <taxon>Eumalacostraca</taxon>
        <taxon>Eucarida</taxon>
        <taxon>Decapoda</taxon>
        <taxon>Pleocyemata</taxon>
        <taxon>Brachyura</taxon>
        <taxon>Eubrachyura</taxon>
        <taxon>Portunoidea</taxon>
        <taxon>Portunidae</taxon>
        <taxon>Portuninae</taxon>
        <taxon>Portunus</taxon>
    </lineage>
</organism>
<accession>A0A5B7IM11</accession>
<sequence length="69" mass="7901">MADLVIEEQNNDDDSRLKRHAVQQVRKVYENHKNTCENSKESAALMKLMWGIKIVKTVAINLLTSKDTS</sequence>
<evidence type="ECO:0000313" key="1">
    <source>
        <dbReference type="EMBL" id="MPC82666.1"/>
    </source>
</evidence>
<dbReference type="Proteomes" id="UP000324222">
    <property type="component" value="Unassembled WGS sequence"/>
</dbReference>
<gene>
    <name evidence="1" type="ORF">E2C01_077345</name>
</gene>
<evidence type="ECO:0000313" key="2">
    <source>
        <dbReference type="Proteomes" id="UP000324222"/>
    </source>
</evidence>